<dbReference type="EMBL" id="CABPRJ010001435">
    <property type="protein sequence ID" value="VVC36656.1"/>
    <property type="molecule type" value="Genomic_DNA"/>
</dbReference>
<evidence type="ECO:0000313" key="3">
    <source>
        <dbReference type="Proteomes" id="UP000325440"/>
    </source>
</evidence>
<evidence type="ECO:0000256" key="1">
    <source>
        <dbReference type="SAM" id="MobiDB-lite"/>
    </source>
</evidence>
<dbReference type="Proteomes" id="UP000325440">
    <property type="component" value="Unassembled WGS sequence"/>
</dbReference>
<organism evidence="2 3">
    <name type="scientific">Cinara cedri</name>
    <dbReference type="NCBI Taxonomy" id="506608"/>
    <lineage>
        <taxon>Eukaryota</taxon>
        <taxon>Metazoa</taxon>
        <taxon>Ecdysozoa</taxon>
        <taxon>Arthropoda</taxon>
        <taxon>Hexapoda</taxon>
        <taxon>Insecta</taxon>
        <taxon>Pterygota</taxon>
        <taxon>Neoptera</taxon>
        <taxon>Paraneoptera</taxon>
        <taxon>Hemiptera</taxon>
        <taxon>Sternorrhyncha</taxon>
        <taxon>Aphidomorpha</taxon>
        <taxon>Aphidoidea</taxon>
        <taxon>Aphididae</taxon>
        <taxon>Lachninae</taxon>
        <taxon>Cinara</taxon>
    </lineage>
</organism>
<proteinExistence type="predicted"/>
<reference evidence="2 3" key="1">
    <citation type="submission" date="2019-08" db="EMBL/GenBank/DDBJ databases">
        <authorList>
            <person name="Alioto T."/>
            <person name="Alioto T."/>
            <person name="Gomez Garrido J."/>
        </authorList>
    </citation>
    <scope>NUCLEOTIDE SEQUENCE [LARGE SCALE GENOMIC DNA]</scope>
</reference>
<name>A0A5E4MWH8_9HEMI</name>
<protein>
    <submittedName>
        <fullName evidence="2">Cyclin-dependent kinase inhibitor</fullName>
    </submittedName>
</protein>
<sequence>MTTDGVVRTGTARTLRARRRLFPRGDDGDGCAIATAERIGRDALARKRRRWGFDFVDGAPTADGTWRWEITATKAADNDGGQRGNDNGEETFEKPKEQRRNSIVSACGGLQSRVPATP</sequence>
<accession>A0A5E4MWH8</accession>
<dbReference type="AlphaFoldDB" id="A0A5E4MWH8"/>
<keyword evidence="3" id="KW-1185">Reference proteome</keyword>
<feature type="compositionally biased region" description="Basic and acidic residues" evidence="1">
    <location>
        <begin position="91"/>
        <end position="100"/>
    </location>
</feature>
<evidence type="ECO:0000313" key="2">
    <source>
        <dbReference type="EMBL" id="VVC36656.1"/>
    </source>
</evidence>
<gene>
    <name evidence="2" type="ORF">CINCED_3A001882</name>
</gene>
<feature type="region of interest" description="Disordered" evidence="1">
    <location>
        <begin position="73"/>
        <end position="118"/>
    </location>
</feature>
<dbReference type="Gene3D" id="4.10.365.10">
    <property type="entry name" value="p27"/>
    <property type="match status" value="1"/>
</dbReference>
<dbReference type="InterPro" id="IPR044898">
    <property type="entry name" value="CDI_dom_sf"/>
</dbReference>